<evidence type="ECO:0000256" key="1">
    <source>
        <dbReference type="SAM" id="Phobius"/>
    </source>
</evidence>
<keyword evidence="1" id="KW-1133">Transmembrane helix</keyword>
<dbReference type="InterPro" id="IPR012902">
    <property type="entry name" value="N_methyl_site"/>
</dbReference>
<organism evidence="2 3">
    <name type="scientific">Thauera aromatica K172</name>
    <dbReference type="NCBI Taxonomy" id="44139"/>
    <lineage>
        <taxon>Bacteria</taxon>
        <taxon>Pseudomonadati</taxon>
        <taxon>Pseudomonadota</taxon>
        <taxon>Betaproteobacteria</taxon>
        <taxon>Rhodocyclales</taxon>
        <taxon>Zoogloeaceae</taxon>
        <taxon>Thauera</taxon>
    </lineage>
</organism>
<protein>
    <submittedName>
        <fullName evidence="2">Type IV fimbrial biogenesis protein PilW</fullName>
    </submittedName>
</protein>
<keyword evidence="1" id="KW-0472">Membrane</keyword>
<dbReference type="AlphaFoldDB" id="A0A2R4BMQ3"/>
<keyword evidence="3" id="KW-1185">Reference proteome</keyword>
<dbReference type="Pfam" id="PF07963">
    <property type="entry name" value="N_methyl"/>
    <property type="match status" value="1"/>
</dbReference>
<sequence length="214" mass="23045">MLKPPPLHQRRQRGNKRAATRGFSLIELMVGLLVGLLVVAAVGGVYVSTTRSSADILAANRLNQEVRALTELMNFEIRRAGSGIDAGEESIAIDDSGSCIVYRYQFDGDERNAGFRLNAGQIELKDGGTLEDCSSGTWAAVTDSSMVNITALDFDASGSACFDRTTNDAIDCGDLVSGVLVRRITVEIAAQLTADQSVAVQTRDTIRVRNDRVF</sequence>
<reference evidence="2 3" key="1">
    <citation type="submission" date="2018-03" db="EMBL/GenBank/DDBJ databases">
        <title>Complete genome sequence of Thauera aromatica, a model organism for studying aromatic compound degradation under denitrifying conditions.</title>
        <authorList>
            <person name="Lo H.-Y."/>
            <person name="Goris T."/>
            <person name="Boll M."/>
            <person name="Mueller J.A."/>
        </authorList>
    </citation>
    <scope>NUCLEOTIDE SEQUENCE [LARGE SCALE GENOMIC DNA]</scope>
    <source>
        <strain evidence="2 3">K172</strain>
    </source>
</reference>
<evidence type="ECO:0000313" key="3">
    <source>
        <dbReference type="Proteomes" id="UP000241885"/>
    </source>
</evidence>
<evidence type="ECO:0000313" key="2">
    <source>
        <dbReference type="EMBL" id="AVR88608.1"/>
    </source>
</evidence>
<dbReference type="PROSITE" id="PS00409">
    <property type="entry name" value="PROKAR_NTER_METHYL"/>
    <property type="match status" value="1"/>
</dbReference>
<proteinExistence type="predicted"/>
<dbReference type="Proteomes" id="UP000241885">
    <property type="component" value="Chromosome"/>
</dbReference>
<name>A0A2R4BMQ3_THAAR</name>
<accession>A0A2R4BMQ3</accession>
<dbReference type="KEGG" id="tak:Tharo_1699"/>
<dbReference type="EMBL" id="CP028339">
    <property type="protein sequence ID" value="AVR88608.1"/>
    <property type="molecule type" value="Genomic_DNA"/>
</dbReference>
<dbReference type="OrthoDB" id="8892185at2"/>
<gene>
    <name evidence="2" type="ORF">Tharo_1699</name>
</gene>
<feature type="transmembrane region" description="Helical" evidence="1">
    <location>
        <begin position="21"/>
        <end position="47"/>
    </location>
</feature>
<keyword evidence="1" id="KW-0812">Transmembrane</keyword>
<dbReference type="RefSeq" id="WP_107220834.1">
    <property type="nucleotide sequence ID" value="NZ_CP028339.1"/>
</dbReference>
<dbReference type="NCBIfam" id="TIGR02532">
    <property type="entry name" value="IV_pilin_GFxxxE"/>
    <property type="match status" value="1"/>
</dbReference>